<dbReference type="EMBL" id="CM042048">
    <property type="protein sequence ID" value="KAI3759046.1"/>
    <property type="molecule type" value="Genomic_DNA"/>
</dbReference>
<organism evidence="1 2">
    <name type="scientific">Arctium lappa</name>
    <name type="common">Greater burdock</name>
    <name type="synonym">Lappa major</name>
    <dbReference type="NCBI Taxonomy" id="4217"/>
    <lineage>
        <taxon>Eukaryota</taxon>
        <taxon>Viridiplantae</taxon>
        <taxon>Streptophyta</taxon>
        <taxon>Embryophyta</taxon>
        <taxon>Tracheophyta</taxon>
        <taxon>Spermatophyta</taxon>
        <taxon>Magnoliopsida</taxon>
        <taxon>eudicotyledons</taxon>
        <taxon>Gunneridae</taxon>
        <taxon>Pentapetalae</taxon>
        <taxon>asterids</taxon>
        <taxon>campanulids</taxon>
        <taxon>Asterales</taxon>
        <taxon>Asteraceae</taxon>
        <taxon>Carduoideae</taxon>
        <taxon>Cardueae</taxon>
        <taxon>Arctiinae</taxon>
        <taxon>Arctium</taxon>
    </lineage>
</organism>
<reference evidence="2" key="1">
    <citation type="journal article" date="2022" name="Mol. Ecol. Resour.">
        <title>The genomes of chicory, endive, great burdock and yacon provide insights into Asteraceae palaeo-polyploidization history and plant inulin production.</title>
        <authorList>
            <person name="Fan W."/>
            <person name="Wang S."/>
            <person name="Wang H."/>
            <person name="Wang A."/>
            <person name="Jiang F."/>
            <person name="Liu H."/>
            <person name="Zhao H."/>
            <person name="Xu D."/>
            <person name="Zhang Y."/>
        </authorList>
    </citation>
    <scope>NUCLEOTIDE SEQUENCE [LARGE SCALE GENOMIC DNA]</scope>
    <source>
        <strain evidence="2">cv. Niubang</strain>
    </source>
</reference>
<evidence type="ECO:0000313" key="2">
    <source>
        <dbReference type="Proteomes" id="UP001055879"/>
    </source>
</evidence>
<comment type="caution">
    <text evidence="1">The sequence shown here is derived from an EMBL/GenBank/DDBJ whole genome shotgun (WGS) entry which is preliminary data.</text>
</comment>
<sequence>MKAPEITFWDTLRDNGKDFFRIKRADGSFEAFSTWGRVIRSCSRADIEEMYKVGMKLYEPVLKGNEENLLKVAMEYLCMMFNPERVAYRIKDHNHEFVFKKIDKWILFENCGVYMITIDNCYHEYYLVDKIYEHSKEKLVGMLKAKLVCTKDSEMAKIMVRRTVNQSLGLDPNLVEVNAAGTKLILLFKISTVGVTTAKRLILLSMVSAAELSTAQNIKGNEVGRSKKNKDNSLNKNDRLSSEPFIPNSCTSDSVILKSNSFDKHGFKVCSDKSKFMNFARKNLYYKHCWDNSFTYYSPPKSKQNKRKAKLSFMSNSNSSAQLKVYRSKVANPTSKKHFQELNVKMVWKWVPKPRYEWRVKVKPDDIPELFDANREGPILIWVPKQN</sequence>
<proteinExistence type="predicted"/>
<gene>
    <name evidence="1" type="ORF">L6452_06619</name>
</gene>
<dbReference type="Proteomes" id="UP001055879">
    <property type="component" value="Linkage Group LG02"/>
</dbReference>
<name>A0ACB9EK10_ARCLA</name>
<reference evidence="1 2" key="2">
    <citation type="journal article" date="2022" name="Mol. Ecol. Resour.">
        <title>The genomes of chicory, endive, great burdock and yacon provide insights into Asteraceae paleo-polyploidization history and plant inulin production.</title>
        <authorList>
            <person name="Fan W."/>
            <person name="Wang S."/>
            <person name="Wang H."/>
            <person name="Wang A."/>
            <person name="Jiang F."/>
            <person name="Liu H."/>
            <person name="Zhao H."/>
            <person name="Xu D."/>
            <person name="Zhang Y."/>
        </authorList>
    </citation>
    <scope>NUCLEOTIDE SEQUENCE [LARGE SCALE GENOMIC DNA]</scope>
    <source>
        <strain evidence="2">cv. Niubang</strain>
    </source>
</reference>
<evidence type="ECO:0000313" key="1">
    <source>
        <dbReference type="EMBL" id="KAI3759046.1"/>
    </source>
</evidence>
<keyword evidence="2" id="KW-1185">Reference proteome</keyword>
<protein>
    <submittedName>
        <fullName evidence="1">Uncharacterized protein</fullName>
    </submittedName>
</protein>
<accession>A0ACB9EK10</accession>